<accession>A0AAV5SEG9</accession>
<gene>
    <name evidence="1" type="ORF">PENTCL1PPCAC_604</name>
</gene>
<protein>
    <recommendedName>
        <fullName evidence="3">Cytochrome P450</fullName>
    </recommendedName>
</protein>
<name>A0AAV5SEG9_9BILA</name>
<feature type="non-terminal residue" evidence="1">
    <location>
        <position position="1"/>
    </location>
</feature>
<dbReference type="Proteomes" id="UP001432027">
    <property type="component" value="Unassembled WGS sequence"/>
</dbReference>
<dbReference type="InterPro" id="IPR023696">
    <property type="entry name" value="Ureohydrolase_dom_sf"/>
</dbReference>
<evidence type="ECO:0000313" key="2">
    <source>
        <dbReference type="Proteomes" id="UP001432027"/>
    </source>
</evidence>
<evidence type="ECO:0008006" key="3">
    <source>
        <dbReference type="Google" id="ProtNLM"/>
    </source>
</evidence>
<evidence type="ECO:0000313" key="1">
    <source>
        <dbReference type="EMBL" id="GMS78429.1"/>
    </source>
</evidence>
<proteinExistence type="predicted"/>
<comment type="caution">
    <text evidence="1">The sequence shown here is derived from an EMBL/GenBank/DDBJ whole genome shotgun (WGS) entry which is preliminary data.</text>
</comment>
<dbReference type="EMBL" id="BTSX01000001">
    <property type="protein sequence ID" value="GMS78429.1"/>
    <property type="molecule type" value="Genomic_DNA"/>
</dbReference>
<sequence>HAHRSIPGMLHINLETVLGVFEALLIVYNTGTDSLQGDPLGRLQLTLEMAFLCIIPYYFTNKYFTEDE</sequence>
<organism evidence="1 2">
    <name type="scientific">Pristionchus entomophagus</name>
    <dbReference type="NCBI Taxonomy" id="358040"/>
    <lineage>
        <taxon>Eukaryota</taxon>
        <taxon>Metazoa</taxon>
        <taxon>Ecdysozoa</taxon>
        <taxon>Nematoda</taxon>
        <taxon>Chromadorea</taxon>
        <taxon>Rhabditida</taxon>
        <taxon>Rhabditina</taxon>
        <taxon>Diplogasteromorpha</taxon>
        <taxon>Diplogasteroidea</taxon>
        <taxon>Neodiplogasteridae</taxon>
        <taxon>Pristionchus</taxon>
    </lineage>
</organism>
<dbReference type="AlphaFoldDB" id="A0AAV5SEG9"/>
<reference evidence="1" key="1">
    <citation type="submission" date="2023-10" db="EMBL/GenBank/DDBJ databases">
        <title>Genome assembly of Pristionchus species.</title>
        <authorList>
            <person name="Yoshida K."/>
            <person name="Sommer R.J."/>
        </authorList>
    </citation>
    <scope>NUCLEOTIDE SEQUENCE</scope>
    <source>
        <strain evidence="1">RS0144</strain>
    </source>
</reference>
<dbReference type="SUPFAM" id="SSF52768">
    <property type="entry name" value="Arginase/deacetylase"/>
    <property type="match status" value="1"/>
</dbReference>
<keyword evidence="2" id="KW-1185">Reference proteome</keyword>
<feature type="non-terminal residue" evidence="1">
    <location>
        <position position="68"/>
    </location>
</feature>